<protein>
    <submittedName>
        <fullName evidence="1">Pseudomurein-binding repeat-containing protein</fullName>
    </submittedName>
</protein>
<dbReference type="EMBL" id="AMPO01000010">
    <property type="protein sequence ID" value="EKF85116.1"/>
    <property type="molecule type" value="Genomic_DNA"/>
</dbReference>
<comment type="caution">
    <text evidence="1">The sequence shown here is derived from an EMBL/GenBank/DDBJ whole genome shotgun (WGS) entry which is preliminary data.</text>
</comment>
<accession>K2QAW8</accession>
<gene>
    <name evidence="1" type="ORF">A994_10874</name>
</gene>
<name>K2QAW8_METFP</name>
<keyword evidence="2" id="KW-1185">Reference proteome</keyword>
<sequence>MVDTPTTSFTPSQIAAAAAILKTTIESTKTIPSSVIVGGKTVSIAQFLHLATQATVQLNNNDNSPILLIATDLAPSSSVEDLVSGVLFKDEYVDLAQRISNFMNGNSNAPAYGLVGLGKVGYQSQVYLYSRILSSYNTNHCLPNIAVLKSWCSDNIPLMETPPSAFTLDEILASANSIESYMDTYKHLPSYLEVANVPVNMGQYLYLITMATVQLKNKNTATIALQKVTVPSYSEEQLTAGTLSTSEYVDFAQRIVSYINENHQAPPYGYIGLGKISYQSQIYLFNQILATYYSTNSLPATATVKSLCKPIWITSDRISDTLDADYNRLNAIVALLRSWGADANVFGVGPDTQNAVLRSSSVQDNALVVDIYGGACAGTIYAMAGSYYQGIKGNREVYSIWTTENGGWDITNLPTKAYNSGVNFLPRAHDDTFSTYLPDWGYNSKNQLTDGLNNPDQFMISHGFDFLVCNGDILQMATAIFNEARN</sequence>
<evidence type="ECO:0000313" key="2">
    <source>
        <dbReference type="Proteomes" id="UP000007360"/>
    </source>
</evidence>
<dbReference type="Proteomes" id="UP000007360">
    <property type="component" value="Unassembled WGS sequence"/>
</dbReference>
<evidence type="ECO:0000313" key="1">
    <source>
        <dbReference type="EMBL" id="EKF85116.1"/>
    </source>
</evidence>
<proteinExistence type="predicted"/>
<organism evidence="1 2">
    <name type="scientific">Methanobacterium formicicum (strain DSM 3637 / PP1)</name>
    <dbReference type="NCBI Taxonomy" id="1204725"/>
    <lineage>
        <taxon>Archaea</taxon>
        <taxon>Methanobacteriati</taxon>
        <taxon>Methanobacteriota</taxon>
        <taxon>Methanomada group</taxon>
        <taxon>Methanobacteria</taxon>
        <taxon>Methanobacteriales</taxon>
        <taxon>Methanobacteriaceae</taxon>
        <taxon>Methanobacterium</taxon>
    </lineage>
</organism>
<reference evidence="1 2" key="1">
    <citation type="journal article" date="2012" name="J. Bacteriol.">
        <title>Draft genome sequence of Methanobacterium formicicum DSM 3637, an archaebacterium isolated from the methane producer amoeba Pelomyxa palustris.</title>
        <authorList>
            <person name="Gutierrez G."/>
        </authorList>
    </citation>
    <scope>NUCLEOTIDE SEQUENCE [LARGE SCALE GENOMIC DNA]</scope>
    <source>
        <strain evidence="2">DSM 3637 / PP1</strain>
    </source>
</reference>
<dbReference type="AlphaFoldDB" id="K2QAW8"/>
<dbReference type="PATRIC" id="fig|1204725.3.peg.2188"/>